<evidence type="ECO:0000313" key="8">
    <source>
        <dbReference type="EMBL" id="KAI8577511.1"/>
    </source>
</evidence>
<reference evidence="8" key="2">
    <citation type="journal article" date="2022" name="Proc. Natl. Acad. Sci. U.S.A.">
        <title>Diploid-dominant life cycles characterize the early evolution of Fungi.</title>
        <authorList>
            <person name="Amses K.R."/>
            <person name="Simmons D.R."/>
            <person name="Longcore J.E."/>
            <person name="Mondo S.J."/>
            <person name="Seto K."/>
            <person name="Jeronimo G.H."/>
            <person name="Bonds A.E."/>
            <person name="Quandt C.A."/>
            <person name="Davis W.J."/>
            <person name="Chang Y."/>
            <person name="Federici B.A."/>
            <person name="Kuo A."/>
            <person name="LaButti K."/>
            <person name="Pangilinan J."/>
            <person name="Andreopoulos W."/>
            <person name="Tritt A."/>
            <person name="Riley R."/>
            <person name="Hundley H."/>
            <person name="Johnson J."/>
            <person name="Lipzen A."/>
            <person name="Barry K."/>
            <person name="Lang B.F."/>
            <person name="Cuomo C.A."/>
            <person name="Buchler N.E."/>
            <person name="Grigoriev I.V."/>
            <person name="Spatafora J.W."/>
            <person name="Stajich J.E."/>
            <person name="James T.Y."/>
        </authorList>
    </citation>
    <scope>NUCLEOTIDE SEQUENCE</scope>
    <source>
        <strain evidence="8">AG</strain>
    </source>
</reference>
<dbReference type="CDD" id="cd00044">
    <property type="entry name" value="CysPc"/>
    <property type="match status" value="1"/>
</dbReference>
<dbReference type="InterPro" id="IPR001300">
    <property type="entry name" value="Peptidase_C2_calpain_cat"/>
</dbReference>
<dbReference type="SMART" id="SM00230">
    <property type="entry name" value="CysPc"/>
    <property type="match status" value="1"/>
</dbReference>
<dbReference type="InterPro" id="IPR051297">
    <property type="entry name" value="PalB/RIM13"/>
</dbReference>
<dbReference type="Pfam" id="PF04212">
    <property type="entry name" value="MIT"/>
    <property type="match status" value="1"/>
</dbReference>
<dbReference type="InterPro" id="IPR022682">
    <property type="entry name" value="Calpain_domain_III"/>
</dbReference>
<dbReference type="SUPFAM" id="SSF54001">
    <property type="entry name" value="Cysteine proteinases"/>
    <property type="match status" value="1"/>
</dbReference>
<evidence type="ECO:0000256" key="2">
    <source>
        <dbReference type="ARBA" id="ARBA00022670"/>
    </source>
</evidence>
<comment type="similarity">
    <text evidence="1">Belongs to the peptidase C2 family. PalB/RIM13 subfamily.</text>
</comment>
<dbReference type="SUPFAM" id="SSF116846">
    <property type="entry name" value="MIT domain"/>
    <property type="match status" value="2"/>
</dbReference>
<dbReference type="InterPro" id="IPR036181">
    <property type="entry name" value="MIT_dom_sf"/>
</dbReference>
<evidence type="ECO:0000313" key="9">
    <source>
        <dbReference type="Proteomes" id="UP001206595"/>
    </source>
</evidence>
<keyword evidence="2 6" id="KW-0645">Protease</keyword>
<dbReference type="Gene3D" id="1.20.58.80">
    <property type="entry name" value="Phosphotransferase system, lactose/cellobiose-type IIA subunit"/>
    <property type="match status" value="2"/>
</dbReference>
<dbReference type="Proteomes" id="UP001206595">
    <property type="component" value="Unassembled WGS sequence"/>
</dbReference>
<dbReference type="GeneID" id="75916153"/>
<dbReference type="InterPro" id="IPR022684">
    <property type="entry name" value="Calpain_cysteine_protease"/>
</dbReference>
<dbReference type="InterPro" id="IPR022683">
    <property type="entry name" value="Calpain_III"/>
</dbReference>
<evidence type="ECO:0000256" key="3">
    <source>
        <dbReference type="ARBA" id="ARBA00022801"/>
    </source>
</evidence>
<dbReference type="InterPro" id="IPR036213">
    <property type="entry name" value="Calpain_III_sf"/>
</dbReference>
<dbReference type="Gene3D" id="2.60.120.380">
    <property type="match status" value="2"/>
</dbReference>
<dbReference type="RefSeq" id="XP_051442515.1">
    <property type="nucleotide sequence ID" value="XM_051590810.1"/>
</dbReference>
<dbReference type="InterPro" id="IPR007330">
    <property type="entry name" value="MIT_dom"/>
</dbReference>
<keyword evidence="3 6" id="KW-0378">Hydrolase</keyword>
<dbReference type="GO" id="GO:0004198">
    <property type="term" value="F:calcium-dependent cysteine-type endopeptidase activity"/>
    <property type="evidence" value="ECO:0007669"/>
    <property type="project" value="InterPro"/>
</dbReference>
<comment type="caution">
    <text evidence="8">The sequence shown here is derived from an EMBL/GenBank/DDBJ whole genome shotgun (WGS) entry which is preliminary data.</text>
</comment>
<feature type="active site" evidence="5 6">
    <location>
        <position position="560"/>
    </location>
</feature>
<dbReference type="PANTHER" id="PTHR46143:SF1">
    <property type="entry name" value="CALPAIN-7"/>
    <property type="match status" value="1"/>
</dbReference>
<evidence type="ECO:0000256" key="5">
    <source>
        <dbReference type="PIRSR" id="PIRSR622684-1"/>
    </source>
</evidence>
<evidence type="ECO:0000256" key="4">
    <source>
        <dbReference type="ARBA" id="ARBA00022807"/>
    </source>
</evidence>
<feature type="domain" description="Calpain catalytic" evidence="7">
    <location>
        <begin position="339"/>
        <end position="642"/>
    </location>
</feature>
<dbReference type="Pfam" id="PF01067">
    <property type="entry name" value="Calpain_III"/>
    <property type="match status" value="1"/>
</dbReference>
<dbReference type="SUPFAM" id="SSF49758">
    <property type="entry name" value="Calpain large subunit, middle domain (domain III)"/>
    <property type="match status" value="2"/>
</dbReference>
<dbReference type="SMART" id="SM00745">
    <property type="entry name" value="MIT"/>
    <property type="match status" value="2"/>
</dbReference>
<dbReference type="Gene3D" id="3.90.70.10">
    <property type="entry name" value="Cysteine proteinases"/>
    <property type="match status" value="1"/>
</dbReference>
<dbReference type="PROSITE" id="PS50203">
    <property type="entry name" value="CALPAIN_CAT"/>
    <property type="match status" value="1"/>
</dbReference>
<dbReference type="PANTHER" id="PTHR46143">
    <property type="entry name" value="CALPAIN-7"/>
    <property type="match status" value="1"/>
</dbReference>
<organism evidence="8 9">
    <name type="scientific">Umbelopsis ramanniana AG</name>
    <dbReference type="NCBI Taxonomy" id="1314678"/>
    <lineage>
        <taxon>Eukaryota</taxon>
        <taxon>Fungi</taxon>
        <taxon>Fungi incertae sedis</taxon>
        <taxon>Mucoromycota</taxon>
        <taxon>Mucoromycotina</taxon>
        <taxon>Umbelopsidomycetes</taxon>
        <taxon>Umbelopsidales</taxon>
        <taxon>Umbelopsidaceae</taxon>
        <taxon>Umbelopsis</taxon>
    </lineage>
</organism>
<protein>
    <recommendedName>
        <fullName evidence="7">Calpain catalytic domain-containing protein</fullName>
    </recommendedName>
</protein>
<feature type="active site" evidence="5 6">
    <location>
        <position position="394"/>
    </location>
</feature>
<dbReference type="GO" id="GO:0006508">
    <property type="term" value="P:proteolysis"/>
    <property type="evidence" value="ECO:0007669"/>
    <property type="project" value="UniProtKB-KW"/>
</dbReference>
<feature type="active site" evidence="5 6">
    <location>
        <position position="580"/>
    </location>
</feature>
<dbReference type="AlphaFoldDB" id="A0AAD5E747"/>
<dbReference type="Pfam" id="PF00648">
    <property type="entry name" value="Peptidase_C2"/>
    <property type="match status" value="1"/>
</dbReference>
<dbReference type="PRINTS" id="PR00704">
    <property type="entry name" value="CALPAIN"/>
</dbReference>
<sequence>MAAIELVSMSELTCNLLPKGSHNSVLRGKHKCCMAHYRRPSTTSSGPHVRELETQELYREAFDVACHAVQLDNSGMHAEAREAYIDAIQLLDRLLIQKSDSSYEGERQLIIQKSQEYSSRAEQLYRYSFTAVISSHPDASQHAITHDRKSHKGKLAGPLDSRYQDNDQAWVPKSDIDILLEKAYFTLDQAILNEEKDFTDHSLELYKDAASNFLKVYRKLSKDDPRCHHCHELCMQALNKVDELKKSDTTNGLLVPQKEFSPKDDHHASSSISSASSSYYARSITNHGAAPLGALKCKEDENSMKKLSSAEIEILKLTSNVNSKLFLPWVDESDLREKFTYDELFIDPDGSLPLSALQRAKFGGWKRPSEIMRNPKMIELVSSSALVQDVVTDCSFVASLCVSAAYERKFRKQLITSCIYPQNKFGQPCYNPSGKYMIKLHYNGIKRKIIVDDLLPVSRDGTLMCTFSTNHEELWAPIIEKAYMKLMGGYDFPGSNSGIDLYTLTGWIPEHIFVEDKDFVANNVWDRLMGGQKYGDVLVTISTGEMSEESAAERGLVPTHAYAVIDIREVNGTRFMQVKNPWSHLRWKGPYSHMDTERWNPELMKALNYDPSSAMQFDDGIFWIDFDSVCENFVSIHLNWNPELFMYRWALHIPWHCDVGPKKDTYNLGYNPQFKLVVKVPENKTSAVWLLMSKHITVTEPKNTDFITLHVYNDTNGERVYHHGKAFKEGTYVNSPHILIRFNAPPGTSTYTIVFSQHEKLKTLYFSLKAFSFSQFELTDVPQTYSIEQKISGRWTDQSSGGNASNASFMNNPQWKLTISPPESTGQQKCGIIIMLEAPKTFAIHLLLVEGGKRVASFSPREVVSQTNSYQHGFCCCELRDIKPGSYTIIASTYEPGLVGDFLLTIASNTQYTIDSIPVEGAKSHQWRVDRRI</sequence>
<dbReference type="SMART" id="SM00720">
    <property type="entry name" value="calpain_III"/>
    <property type="match status" value="1"/>
</dbReference>
<name>A0AAD5E747_UMBRA</name>
<proteinExistence type="inferred from homology"/>
<gene>
    <name evidence="8" type="ORF">K450DRAFT_252026</name>
</gene>
<dbReference type="EMBL" id="MU620940">
    <property type="protein sequence ID" value="KAI8577511.1"/>
    <property type="molecule type" value="Genomic_DNA"/>
</dbReference>
<evidence type="ECO:0000259" key="7">
    <source>
        <dbReference type="PROSITE" id="PS50203"/>
    </source>
</evidence>
<evidence type="ECO:0000256" key="1">
    <source>
        <dbReference type="ARBA" id="ARBA00010193"/>
    </source>
</evidence>
<dbReference type="InterPro" id="IPR038765">
    <property type="entry name" value="Papain-like_cys_pep_sf"/>
</dbReference>
<evidence type="ECO:0000256" key="6">
    <source>
        <dbReference type="PROSITE-ProRule" id="PRU00239"/>
    </source>
</evidence>
<keyword evidence="4 6" id="KW-0788">Thiol protease</keyword>
<keyword evidence="9" id="KW-1185">Reference proteome</keyword>
<reference evidence="8" key="1">
    <citation type="submission" date="2021-06" db="EMBL/GenBank/DDBJ databases">
        <authorList>
            <consortium name="DOE Joint Genome Institute"/>
            <person name="Mondo S.J."/>
            <person name="Amses K.R."/>
            <person name="Simmons D.R."/>
            <person name="Longcore J.E."/>
            <person name="Seto K."/>
            <person name="Alves G.H."/>
            <person name="Bonds A.E."/>
            <person name="Quandt C.A."/>
            <person name="Davis W.J."/>
            <person name="Chang Y."/>
            <person name="Letcher P.M."/>
            <person name="Powell M.J."/>
            <person name="Kuo A."/>
            <person name="Labutti K."/>
            <person name="Pangilinan J."/>
            <person name="Andreopoulos W."/>
            <person name="Tritt A."/>
            <person name="Riley R."/>
            <person name="Hundley H."/>
            <person name="Johnson J."/>
            <person name="Lipzen A."/>
            <person name="Barry K."/>
            <person name="Berbee M.L."/>
            <person name="Buchler N.E."/>
            <person name="Grigoriev I.V."/>
            <person name="Spatafora J.W."/>
            <person name="Stajich J.E."/>
            <person name="James T.Y."/>
        </authorList>
    </citation>
    <scope>NUCLEOTIDE SEQUENCE</scope>
    <source>
        <strain evidence="8">AG</strain>
    </source>
</reference>
<accession>A0AAD5E747</accession>